<dbReference type="SUPFAM" id="SSF48452">
    <property type="entry name" value="TPR-like"/>
    <property type="match status" value="1"/>
</dbReference>
<evidence type="ECO:0000313" key="4">
    <source>
        <dbReference type="RefSeq" id="XP_010909360.1"/>
    </source>
</evidence>
<proteinExistence type="predicted"/>
<organism evidence="3 4">
    <name type="scientific">Elaeis guineensis var. tenera</name>
    <name type="common">Oil palm</name>
    <dbReference type="NCBI Taxonomy" id="51953"/>
    <lineage>
        <taxon>Eukaryota</taxon>
        <taxon>Viridiplantae</taxon>
        <taxon>Streptophyta</taxon>
        <taxon>Embryophyta</taxon>
        <taxon>Tracheophyta</taxon>
        <taxon>Spermatophyta</taxon>
        <taxon>Magnoliopsida</taxon>
        <taxon>Liliopsida</taxon>
        <taxon>Arecaceae</taxon>
        <taxon>Arecoideae</taxon>
        <taxon>Cocoseae</taxon>
        <taxon>Elaeidinae</taxon>
        <taxon>Elaeis</taxon>
    </lineage>
</organism>
<dbReference type="PANTHER" id="PTHR47926:SF457">
    <property type="entry name" value="PENTACOTRIPEPTIDE-REPEAT REGION OF PRORP DOMAIN-CONTAINING PROTEIN"/>
    <property type="match status" value="1"/>
</dbReference>
<dbReference type="FunFam" id="1.25.40.10:FF:000090">
    <property type="entry name" value="Pentatricopeptide repeat-containing protein, chloroplastic"/>
    <property type="match status" value="1"/>
</dbReference>
<accession>A0A6I9QJ48</accession>
<feature type="repeat" description="PPR" evidence="2">
    <location>
        <begin position="211"/>
        <end position="245"/>
    </location>
</feature>
<dbReference type="InterPro" id="IPR046960">
    <property type="entry name" value="PPR_At4g14850-like_plant"/>
</dbReference>
<dbReference type="InterPro" id="IPR046848">
    <property type="entry name" value="E_motif"/>
</dbReference>
<dbReference type="RefSeq" id="XP_010909360.1">
    <property type="nucleotide sequence ID" value="XM_010911058.3"/>
</dbReference>
<dbReference type="KEGG" id="egu:105035490"/>
<gene>
    <name evidence="4" type="primary">LOC105035490</name>
</gene>
<dbReference type="Pfam" id="PF20431">
    <property type="entry name" value="E_motif"/>
    <property type="match status" value="1"/>
</dbReference>
<reference evidence="4" key="1">
    <citation type="submission" date="2025-08" db="UniProtKB">
        <authorList>
            <consortium name="RefSeq"/>
        </authorList>
    </citation>
    <scope>IDENTIFICATION</scope>
</reference>
<dbReference type="InterPro" id="IPR002885">
    <property type="entry name" value="PPR_rpt"/>
</dbReference>
<dbReference type="Proteomes" id="UP000504607">
    <property type="component" value="Unplaced"/>
</dbReference>
<dbReference type="Pfam" id="PF13041">
    <property type="entry name" value="PPR_2"/>
    <property type="match status" value="1"/>
</dbReference>
<keyword evidence="1" id="KW-0677">Repeat</keyword>
<dbReference type="GO" id="GO:0009451">
    <property type="term" value="P:RNA modification"/>
    <property type="evidence" value="ECO:0007669"/>
    <property type="project" value="InterPro"/>
</dbReference>
<dbReference type="GeneID" id="105035490"/>
<dbReference type="PROSITE" id="PS51375">
    <property type="entry name" value="PPR"/>
    <property type="match status" value="4"/>
</dbReference>
<dbReference type="Pfam" id="PF01535">
    <property type="entry name" value="PPR"/>
    <property type="match status" value="5"/>
</dbReference>
<sequence>MARRWSRAEEERVVGLVRRCSGVHQLKQVHAHVVASGQSQNDFVATKLVRTFAELGSLDHARAIADAVRNPNVFVWTALIRGYSLANSSSSWKEALLLYTQMSRRPGIKPLTFTLSSVLKACLQLLALDEGARIHAHAFKHGFQLDARVQTTLIEFYGRCKSLVEARKVFDKILRCGLKDVQAWNTMIAVYAEAWDMGAARCLFETMPEKNTFTWVEMIGGYAEIGQMDSALEIFELALANGEKSPVVSTAMITGYAKCGDILAARSMFDEMTKRDVASWNAMISAYSHAGLHDEALNLFKLMLSSTGQCKVEPNHATIATIVSVCAQSGSRSLANWIQNYIDHRHAELLNSHTVAALIDLHSKCGDMDRAYDLFRGWKRKDLICYSSMIAGLGIHGRGKDAIGVFDELKEAGLKPDAICFVSVLNACSHAGMVEEGRRYFQMMKDEYRIAPTVEHYMCVVDLLGRAGCVGEAYKLITDEMPPGVRPNAGVWGALLSACRIYSNVEIGEDALRHLMELEPENTGNYVLLSNLYAKARRWKGVARVRALMRNRGMRKAPGCSWVEVEGSVRKFLTGEVYDGRLEMVLELLWWELKDPAYHPGIGEFNEDTGK</sequence>
<dbReference type="NCBIfam" id="TIGR00756">
    <property type="entry name" value="PPR"/>
    <property type="match status" value="4"/>
</dbReference>
<dbReference type="AlphaFoldDB" id="A0A6I9QJ48"/>
<evidence type="ECO:0000256" key="1">
    <source>
        <dbReference type="ARBA" id="ARBA00022737"/>
    </source>
</evidence>
<dbReference type="GO" id="GO:0003723">
    <property type="term" value="F:RNA binding"/>
    <property type="evidence" value="ECO:0007669"/>
    <property type="project" value="InterPro"/>
</dbReference>
<feature type="repeat" description="PPR" evidence="2">
    <location>
        <begin position="417"/>
        <end position="447"/>
    </location>
</feature>
<evidence type="ECO:0000256" key="2">
    <source>
        <dbReference type="PROSITE-ProRule" id="PRU00708"/>
    </source>
</evidence>
<keyword evidence="3" id="KW-1185">Reference proteome</keyword>
<evidence type="ECO:0000313" key="3">
    <source>
        <dbReference type="Proteomes" id="UP000504607"/>
    </source>
</evidence>
<dbReference type="InterPro" id="IPR011990">
    <property type="entry name" value="TPR-like_helical_dom_sf"/>
</dbReference>
<protein>
    <submittedName>
        <fullName evidence="4">Pentatricopeptide repeat-containing protein At5g37570</fullName>
    </submittedName>
</protein>
<feature type="repeat" description="PPR" evidence="2">
    <location>
        <begin position="382"/>
        <end position="416"/>
    </location>
</feature>
<dbReference type="PANTHER" id="PTHR47926">
    <property type="entry name" value="PENTATRICOPEPTIDE REPEAT-CONTAINING PROTEIN"/>
    <property type="match status" value="1"/>
</dbReference>
<dbReference type="InParanoid" id="A0A6I9QJ48"/>
<name>A0A6I9QJ48_ELAGV</name>
<feature type="repeat" description="PPR" evidence="2">
    <location>
        <begin position="276"/>
        <end position="306"/>
    </location>
</feature>
<dbReference type="OrthoDB" id="185373at2759"/>
<dbReference type="Gene3D" id="1.25.40.10">
    <property type="entry name" value="Tetratricopeptide repeat domain"/>
    <property type="match status" value="3"/>
</dbReference>